<accession>A0A0K2T5E4</accession>
<dbReference type="EMBL" id="HACA01003310">
    <property type="protein sequence ID" value="CDW20671.1"/>
    <property type="molecule type" value="Transcribed_RNA"/>
</dbReference>
<organism evidence="1">
    <name type="scientific">Lepeophtheirus salmonis</name>
    <name type="common">Salmon louse</name>
    <name type="synonym">Caligus salmonis</name>
    <dbReference type="NCBI Taxonomy" id="72036"/>
    <lineage>
        <taxon>Eukaryota</taxon>
        <taxon>Metazoa</taxon>
        <taxon>Ecdysozoa</taxon>
        <taxon>Arthropoda</taxon>
        <taxon>Crustacea</taxon>
        <taxon>Multicrustacea</taxon>
        <taxon>Hexanauplia</taxon>
        <taxon>Copepoda</taxon>
        <taxon>Siphonostomatoida</taxon>
        <taxon>Caligidae</taxon>
        <taxon>Lepeophtheirus</taxon>
    </lineage>
</organism>
<name>A0A0K2T5E4_LEPSM</name>
<protein>
    <submittedName>
        <fullName evidence="1">Uncharacterized protein</fullName>
    </submittedName>
</protein>
<sequence length="15" mass="1866">MIYAVRKKELRVVFN</sequence>
<reference evidence="1" key="1">
    <citation type="submission" date="2014-05" db="EMBL/GenBank/DDBJ databases">
        <authorList>
            <person name="Chronopoulou M."/>
        </authorList>
    </citation>
    <scope>NUCLEOTIDE SEQUENCE</scope>
    <source>
        <tissue evidence="1">Whole organism</tissue>
    </source>
</reference>
<evidence type="ECO:0000313" key="1">
    <source>
        <dbReference type="EMBL" id="CDW20671.1"/>
    </source>
</evidence>
<proteinExistence type="predicted"/>